<feature type="domain" description="SnoaL-like" evidence="1">
    <location>
        <begin position="12"/>
        <end position="114"/>
    </location>
</feature>
<evidence type="ECO:0000313" key="2">
    <source>
        <dbReference type="EMBL" id="MVT44809.1"/>
    </source>
</evidence>
<dbReference type="RefSeq" id="WP_157303598.1">
    <property type="nucleotide sequence ID" value="NZ_BAAAZB010000005.1"/>
</dbReference>
<dbReference type="SUPFAM" id="SSF54427">
    <property type="entry name" value="NTF2-like"/>
    <property type="match status" value="1"/>
</dbReference>
<comment type="caution">
    <text evidence="2">The sequence shown here is derived from an EMBL/GenBank/DDBJ whole genome shotgun (WGS) entry which is preliminary data.</text>
</comment>
<organism evidence="2 3">
    <name type="scientific">Chitinophaga oryziterrae</name>
    <dbReference type="NCBI Taxonomy" id="1031224"/>
    <lineage>
        <taxon>Bacteria</taxon>
        <taxon>Pseudomonadati</taxon>
        <taxon>Bacteroidota</taxon>
        <taxon>Chitinophagia</taxon>
        <taxon>Chitinophagales</taxon>
        <taxon>Chitinophagaceae</taxon>
        <taxon>Chitinophaga</taxon>
    </lineage>
</organism>
<dbReference type="Gene3D" id="3.10.450.50">
    <property type="match status" value="1"/>
</dbReference>
<proteinExistence type="predicted"/>
<dbReference type="Pfam" id="PF12680">
    <property type="entry name" value="SnoaL_2"/>
    <property type="match status" value="1"/>
</dbReference>
<dbReference type="InterPro" id="IPR037401">
    <property type="entry name" value="SnoaL-like"/>
</dbReference>
<accession>A0A6N8JKA6</accession>
<keyword evidence="3" id="KW-1185">Reference proteome</keyword>
<dbReference type="InterPro" id="IPR032710">
    <property type="entry name" value="NTF2-like_dom_sf"/>
</dbReference>
<gene>
    <name evidence="2" type="ORF">GO495_29730</name>
</gene>
<dbReference type="AlphaFoldDB" id="A0A6N8JKA6"/>
<evidence type="ECO:0000313" key="3">
    <source>
        <dbReference type="Proteomes" id="UP000468388"/>
    </source>
</evidence>
<protein>
    <submittedName>
        <fullName evidence="2">Nuclear transport factor 2 family protein</fullName>
    </submittedName>
</protein>
<reference evidence="2 3" key="1">
    <citation type="submission" date="2019-12" db="EMBL/GenBank/DDBJ databases">
        <title>The draft genomic sequence of strain Chitinophaga oryziterrae JCM 16595.</title>
        <authorList>
            <person name="Zhang X."/>
        </authorList>
    </citation>
    <scope>NUCLEOTIDE SEQUENCE [LARGE SCALE GENOMIC DNA]</scope>
    <source>
        <strain evidence="2 3">JCM 16595</strain>
    </source>
</reference>
<dbReference type="EMBL" id="WRXO01000013">
    <property type="protein sequence ID" value="MVT44809.1"/>
    <property type="molecule type" value="Genomic_DNA"/>
</dbReference>
<evidence type="ECO:0000259" key="1">
    <source>
        <dbReference type="Pfam" id="PF12680"/>
    </source>
</evidence>
<dbReference type="OrthoDB" id="7859473at2"/>
<name>A0A6N8JKA6_9BACT</name>
<sequence length="135" mass="15820">MEAMHPNLILIHRFFEAYANNDMDKLRSILDENIKWHIPGKHPLSGTKKGIDEVLAYFRQLEKCAFMAEPIVMGLNDTYVIDCHTNWSNLHGEDNLHNMSCLLWKFDGDRIVEVHNFPQDQHVVDTFFSRNYTTV</sequence>
<dbReference type="Proteomes" id="UP000468388">
    <property type="component" value="Unassembled WGS sequence"/>
</dbReference>